<proteinExistence type="predicted"/>
<reference evidence="1" key="1">
    <citation type="submission" date="2023-03" db="EMBL/GenBank/DDBJ databases">
        <title>Massive genome expansion in bonnet fungi (Mycena s.s.) driven by repeated elements and novel gene families across ecological guilds.</title>
        <authorList>
            <consortium name="Lawrence Berkeley National Laboratory"/>
            <person name="Harder C.B."/>
            <person name="Miyauchi S."/>
            <person name="Viragh M."/>
            <person name="Kuo A."/>
            <person name="Thoen E."/>
            <person name="Andreopoulos B."/>
            <person name="Lu D."/>
            <person name="Skrede I."/>
            <person name="Drula E."/>
            <person name="Henrissat B."/>
            <person name="Morin E."/>
            <person name="Kohler A."/>
            <person name="Barry K."/>
            <person name="LaButti K."/>
            <person name="Morin E."/>
            <person name="Salamov A."/>
            <person name="Lipzen A."/>
            <person name="Mereny Z."/>
            <person name="Hegedus B."/>
            <person name="Baldrian P."/>
            <person name="Stursova M."/>
            <person name="Weitz H."/>
            <person name="Taylor A."/>
            <person name="Grigoriev I.V."/>
            <person name="Nagy L.G."/>
            <person name="Martin F."/>
            <person name="Kauserud H."/>
        </authorList>
    </citation>
    <scope>NUCLEOTIDE SEQUENCE</scope>
    <source>
        <strain evidence="1">CBHHK188m</strain>
    </source>
</reference>
<keyword evidence="2" id="KW-1185">Reference proteome</keyword>
<dbReference type="PROSITE" id="PS51257">
    <property type="entry name" value="PROKAR_LIPOPROTEIN"/>
    <property type="match status" value="1"/>
</dbReference>
<comment type="caution">
    <text evidence="1">The sequence shown here is derived from an EMBL/GenBank/DDBJ whole genome shotgun (WGS) entry which is preliminary data.</text>
</comment>
<gene>
    <name evidence="1" type="ORF">DFH07DRAFT_943780</name>
</gene>
<sequence>MARSASDVGADAEARFLWGTGTGSASCREAEEHVREAERQGSLRGVTVVDSLEAIEWIASVNVKLEATVLAMGVWKSGVGMIPLLHFCFRSVSRYPESRPSRHLSGGPDEIFDTFEFRRPAKIPSRPVRLAYLRSFEFPRPASHACPSPD</sequence>
<dbReference type="EMBL" id="JARJLG010000128">
    <property type="protein sequence ID" value="KAJ7740232.1"/>
    <property type="molecule type" value="Genomic_DNA"/>
</dbReference>
<evidence type="ECO:0000313" key="1">
    <source>
        <dbReference type="EMBL" id="KAJ7740232.1"/>
    </source>
</evidence>
<organism evidence="1 2">
    <name type="scientific">Mycena maculata</name>
    <dbReference type="NCBI Taxonomy" id="230809"/>
    <lineage>
        <taxon>Eukaryota</taxon>
        <taxon>Fungi</taxon>
        <taxon>Dikarya</taxon>
        <taxon>Basidiomycota</taxon>
        <taxon>Agaricomycotina</taxon>
        <taxon>Agaricomycetes</taxon>
        <taxon>Agaricomycetidae</taxon>
        <taxon>Agaricales</taxon>
        <taxon>Marasmiineae</taxon>
        <taxon>Mycenaceae</taxon>
        <taxon>Mycena</taxon>
    </lineage>
</organism>
<dbReference type="Proteomes" id="UP001215280">
    <property type="component" value="Unassembled WGS sequence"/>
</dbReference>
<name>A0AAD7IE24_9AGAR</name>
<protein>
    <submittedName>
        <fullName evidence="1">Uncharacterized protein</fullName>
    </submittedName>
</protein>
<accession>A0AAD7IE24</accession>
<evidence type="ECO:0000313" key="2">
    <source>
        <dbReference type="Proteomes" id="UP001215280"/>
    </source>
</evidence>
<dbReference type="AlphaFoldDB" id="A0AAD7IE24"/>